<evidence type="ECO:0000313" key="2">
    <source>
        <dbReference type="EMBL" id="KAF5906712.1"/>
    </source>
</evidence>
<dbReference type="Proteomes" id="UP000727407">
    <property type="component" value="Unassembled WGS sequence"/>
</dbReference>
<protein>
    <submittedName>
        <fullName evidence="2">Protein SOGA1-like</fullName>
    </submittedName>
</protein>
<accession>A0A8J4UUJ3</accession>
<evidence type="ECO:0000313" key="3">
    <source>
        <dbReference type="Proteomes" id="UP000727407"/>
    </source>
</evidence>
<keyword evidence="3" id="KW-1185">Reference proteome</keyword>
<comment type="caution">
    <text evidence="2">The sequence shown here is derived from an EMBL/GenBank/DDBJ whole genome shotgun (WGS) entry which is preliminary data.</text>
</comment>
<feature type="region of interest" description="Disordered" evidence="1">
    <location>
        <begin position="114"/>
        <end position="141"/>
    </location>
</feature>
<sequence>MNQVKHKDANSKAKRDPNGSRKEAKRCEKARRPAAGAVNSRNRPSGCRTVPDAGGTGDGSSRDSCGKTDSSSEMSDCASEEIRAADNELRRHAAIDNGVADAERAVDWEGEGAEMVDLPSNTPALGRAERSVSPPFTSMDGGWRFSASGALEFSRDGAHDDLLREIDDLRSENEYLK</sequence>
<proteinExistence type="predicted"/>
<dbReference type="AlphaFoldDB" id="A0A8J4UUJ3"/>
<gene>
    <name evidence="2" type="primary">soga1</name>
    <name evidence="2" type="ORF">DAT39_003555</name>
</gene>
<feature type="region of interest" description="Disordered" evidence="1">
    <location>
        <begin position="1"/>
        <end position="81"/>
    </location>
</feature>
<feature type="non-terminal residue" evidence="2">
    <location>
        <position position="177"/>
    </location>
</feature>
<evidence type="ECO:0000256" key="1">
    <source>
        <dbReference type="SAM" id="MobiDB-lite"/>
    </source>
</evidence>
<dbReference type="EMBL" id="QNUK01000029">
    <property type="protein sequence ID" value="KAF5906712.1"/>
    <property type="molecule type" value="Genomic_DNA"/>
</dbReference>
<feature type="compositionally biased region" description="Basic and acidic residues" evidence="1">
    <location>
        <begin position="1"/>
        <end position="31"/>
    </location>
</feature>
<reference evidence="2" key="1">
    <citation type="submission" date="2020-07" db="EMBL/GenBank/DDBJ databases">
        <title>Clarias magur genome sequencing, assembly and annotation.</title>
        <authorList>
            <person name="Kushwaha B."/>
            <person name="Kumar R."/>
            <person name="Das P."/>
            <person name="Joshi C.G."/>
            <person name="Kumar D."/>
            <person name="Nagpure N.S."/>
            <person name="Pandey M."/>
            <person name="Agarwal S."/>
            <person name="Srivastava S."/>
            <person name="Singh M."/>
            <person name="Sahoo L."/>
            <person name="Jayasankar P."/>
            <person name="Meher P.K."/>
            <person name="Koringa P.G."/>
            <person name="Iquebal M.A."/>
            <person name="Das S.P."/>
            <person name="Bit A."/>
            <person name="Patnaik S."/>
            <person name="Patel N."/>
            <person name="Shah T.M."/>
            <person name="Hinsu A."/>
            <person name="Jena J.K."/>
        </authorList>
    </citation>
    <scope>NUCLEOTIDE SEQUENCE</scope>
    <source>
        <strain evidence="2">CIFAMagur01</strain>
        <tissue evidence="2">Testis</tissue>
    </source>
</reference>
<name>A0A8J4UUJ3_CLAMG</name>
<organism evidence="2 3">
    <name type="scientific">Clarias magur</name>
    <name type="common">Asian catfish</name>
    <name type="synonym">Macropteronotus magur</name>
    <dbReference type="NCBI Taxonomy" id="1594786"/>
    <lineage>
        <taxon>Eukaryota</taxon>
        <taxon>Metazoa</taxon>
        <taxon>Chordata</taxon>
        <taxon>Craniata</taxon>
        <taxon>Vertebrata</taxon>
        <taxon>Euteleostomi</taxon>
        <taxon>Actinopterygii</taxon>
        <taxon>Neopterygii</taxon>
        <taxon>Teleostei</taxon>
        <taxon>Ostariophysi</taxon>
        <taxon>Siluriformes</taxon>
        <taxon>Clariidae</taxon>
        <taxon>Clarias</taxon>
    </lineage>
</organism>